<comment type="caution">
    <text evidence="1">The sequence shown here is derived from an EMBL/GenBank/DDBJ whole genome shotgun (WGS) entry which is preliminary data.</text>
</comment>
<keyword evidence="2" id="KW-1185">Reference proteome</keyword>
<organism evidence="1 2">
    <name type="scientific">Vibrio ordalii FS-238</name>
    <dbReference type="NCBI Taxonomy" id="617133"/>
    <lineage>
        <taxon>Bacteria</taxon>
        <taxon>Pseudomonadati</taxon>
        <taxon>Pseudomonadota</taxon>
        <taxon>Gammaproteobacteria</taxon>
        <taxon>Vibrionales</taxon>
        <taxon>Vibrionaceae</taxon>
        <taxon>Vibrio</taxon>
    </lineage>
</organism>
<evidence type="ECO:0000313" key="1">
    <source>
        <dbReference type="EMBL" id="OEE38459.1"/>
    </source>
</evidence>
<dbReference type="Proteomes" id="UP000094808">
    <property type="component" value="Unassembled WGS sequence"/>
</dbReference>
<protein>
    <recommendedName>
        <fullName evidence="3">HNH endonuclease 5 domain-containing protein</fullName>
    </recommendedName>
</protein>
<name>A0A853R7R4_9VIBR</name>
<proteinExistence type="predicted"/>
<sequence length="259" mass="29490">MKKKCKICRSNTELCDSHAIPDSLFKSIFSSGSGQAILLDGSENKPIRQTQDSWSTDQLCMRCEKKLNESYERYSLKALRGGYGFERTEGGVLFSEFNTQTVRHFVAAILWRASVSEHDSYAAVKLPDKFNERIRFSLNTSSEISKRTLSVRGFKLVDSTDGGLSRENLRDCLISPFSRTYLDANNKPTKTICFLFLGYFFEVFVSGAPSSSDYHHEFLGYNKNRYMFPYLEITAIPEVFELMVIAYGKHKEGLSTINC</sequence>
<evidence type="ECO:0000313" key="2">
    <source>
        <dbReference type="Proteomes" id="UP000094808"/>
    </source>
</evidence>
<evidence type="ECO:0008006" key="3">
    <source>
        <dbReference type="Google" id="ProtNLM"/>
    </source>
</evidence>
<accession>A0A853R7R4</accession>
<reference evidence="1 2" key="1">
    <citation type="journal article" date="2012" name="Science">
        <title>Ecological populations of bacteria act as socially cohesive units of antibiotic production and resistance.</title>
        <authorList>
            <person name="Cordero O.X."/>
            <person name="Wildschutte H."/>
            <person name="Kirkup B."/>
            <person name="Proehl S."/>
            <person name="Ngo L."/>
            <person name="Hussain F."/>
            <person name="Le Roux F."/>
            <person name="Mincer T."/>
            <person name="Polz M.F."/>
        </authorList>
    </citation>
    <scope>NUCLEOTIDE SEQUENCE [LARGE SCALE GENOMIC DNA]</scope>
    <source>
        <strain evidence="1 2">FS-238</strain>
    </source>
</reference>
<dbReference type="AlphaFoldDB" id="A0A853R7R4"/>
<gene>
    <name evidence="1" type="ORF">A1QS_15915</name>
</gene>
<dbReference type="RefSeq" id="WP_017045681.1">
    <property type="nucleotide sequence ID" value="NZ_AJYS02000125.1"/>
</dbReference>
<dbReference type="EMBL" id="AJYS02000125">
    <property type="protein sequence ID" value="OEE38459.1"/>
    <property type="molecule type" value="Genomic_DNA"/>
</dbReference>